<comment type="caution">
    <text evidence="3">The sequence shown here is derived from an EMBL/GenBank/DDBJ whole genome shotgun (WGS) entry which is preliminary data.</text>
</comment>
<gene>
    <name evidence="3" type="ORF">FGADI_11757</name>
</gene>
<dbReference type="Pfam" id="PF20150">
    <property type="entry name" value="2EXR"/>
    <property type="match status" value="1"/>
</dbReference>
<dbReference type="AlphaFoldDB" id="A0A8H4WPZ7"/>
<feature type="region of interest" description="Disordered" evidence="1">
    <location>
        <begin position="314"/>
        <end position="334"/>
    </location>
</feature>
<reference evidence="3" key="1">
    <citation type="journal article" date="2020" name="BMC Genomics">
        <title>Correction to: Identification and distribution of gene clusters required for synthesis of sphingolipid metabolism inhibitors in diverse species of the filamentous fungus Fusarium.</title>
        <authorList>
            <person name="Kim H.S."/>
            <person name="Lohmar J.M."/>
            <person name="Busman M."/>
            <person name="Brown D.W."/>
            <person name="Naumann T.A."/>
            <person name="Divon H.H."/>
            <person name="Lysoe E."/>
            <person name="Uhlig S."/>
            <person name="Proctor R.H."/>
        </authorList>
    </citation>
    <scope>NUCLEOTIDE SEQUENCE</scope>
    <source>
        <strain evidence="3">NRRL 45417</strain>
    </source>
</reference>
<evidence type="ECO:0000313" key="4">
    <source>
        <dbReference type="Proteomes" id="UP000604273"/>
    </source>
</evidence>
<dbReference type="InterPro" id="IPR045518">
    <property type="entry name" value="2EXR"/>
</dbReference>
<dbReference type="Proteomes" id="UP000604273">
    <property type="component" value="Unassembled WGS sequence"/>
</dbReference>
<dbReference type="EMBL" id="JABFAI010000361">
    <property type="protein sequence ID" value="KAF4945635.1"/>
    <property type="molecule type" value="Genomic_DNA"/>
</dbReference>
<evidence type="ECO:0000256" key="1">
    <source>
        <dbReference type="SAM" id="MobiDB-lite"/>
    </source>
</evidence>
<sequence length="395" mass="45053">MAVVPYTKQQLDDCILMPHGPSTSEFHVFGKLPYDLRHKVWELALSNYRHIKVFLADVNDWEFSIGPYHHRKVLLVNEDDSDKPYEIFVMAGATFHPLLNTTLESRNVAKLFYRVQLPCRRMGRDGSVRGTLFLCPELDTVQVDTSCSLLHFEKFADAVFSADRNNIGLVNLALDTGFRHSHGLIPLDSSVRTRFMDAVRRIEILVMVGQAAKPKLLMYGSNLRVINSYSEFIATNTYTEEYDLGSFNHKSGLHDNELKAVHIGDDDPRHGYYCFCLLMQEIGVPEDVYKSSLCHELFMLTHSEVHEFIPTNGDTPELMPANNNAQEEEDNHGPPPPAIGFWLFPLSRVGPFVFEYGLNPRTGLPPADHEGKMVQDRVLDLSECHSRFCFYHPTY</sequence>
<proteinExistence type="predicted"/>
<dbReference type="OrthoDB" id="3469466at2759"/>
<keyword evidence="4" id="KW-1185">Reference proteome</keyword>
<protein>
    <recommendedName>
        <fullName evidence="2">2EXR domain-containing protein</fullName>
    </recommendedName>
</protein>
<feature type="domain" description="2EXR" evidence="2">
    <location>
        <begin position="26"/>
        <end position="141"/>
    </location>
</feature>
<evidence type="ECO:0000313" key="3">
    <source>
        <dbReference type="EMBL" id="KAF4945635.1"/>
    </source>
</evidence>
<reference evidence="3" key="2">
    <citation type="submission" date="2020-05" db="EMBL/GenBank/DDBJ databases">
        <authorList>
            <person name="Kim H.-S."/>
            <person name="Proctor R.H."/>
            <person name="Brown D.W."/>
        </authorList>
    </citation>
    <scope>NUCLEOTIDE SEQUENCE</scope>
    <source>
        <strain evidence="3">NRRL 45417</strain>
    </source>
</reference>
<name>A0A8H4WPZ7_9HYPO</name>
<organism evidence="3 4">
    <name type="scientific">Fusarium gaditjirri</name>
    <dbReference type="NCBI Taxonomy" id="282569"/>
    <lineage>
        <taxon>Eukaryota</taxon>
        <taxon>Fungi</taxon>
        <taxon>Dikarya</taxon>
        <taxon>Ascomycota</taxon>
        <taxon>Pezizomycotina</taxon>
        <taxon>Sordariomycetes</taxon>
        <taxon>Hypocreomycetidae</taxon>
        <taxon>Hypocreales</taxon>
        <taxon>Nectriaceae</taxon>
        <taxon>Fusarium</taxon>
        <taxon>Fusarium nisikadoi species complex</taxon>
    </lineage>
</organism>
<evidence type="ECO:0000259" key="2">
    <source>
        <dbReference type="Pfam" id="PF20150"/>
    </source>
</evidence>
<accession>A0A8H4WPZ7</accession>